<dbReference type="EC" id="1.1.1.34" evidence="3"/>
<dbReference type="GO" id="GO:0004420">
    <property type="term" value="F:hydroxymethylglutaryl-CoA reductase (NADPH) activity"/>
    <property type="evidence" value="ECO:0007669"/>
    <property type="project" value="UniProtKB-EC"/>
</dbReference>
<dbReference type="Gene3D" id="1.10.3270.10">
    <property type="entry name" value="HMGR, N-terminal domain"/>
    <property type="match status" value="1"/>
</dbReference>
<dbReference type="GO" id="GO:0015936">
    <property type="term" value="P:coenzyme A metabolic process"/>
    <property type="evidence" value="ECO:0007669"/>
    <property type="project" value="InterPro"/>
</dbReference>
<dbReference type="PRINTS" id="PR00071">
    <property type="entry name" value="HMGCOARDTASE"/>
</dbReference>
<dbReference type="InterPro" id="IPR023282">
    <property type="entry name" value="HMG_CoA_Rdtase_N"/>
</dbReference>
<dbReference type="InterPro" id="IPR002202">
    <property type="entry name" value="HMG_CoA_Rdtase"/>
</dbReference>
<evidence type="ECO:0000313" key="12">
    <source>
        <dbReference type="EMBL" id="ODV95543.1"/>
    </source>
</evidence>
<dbReference type="PANTHER" id="PTHR10572">
    <property type="entry name" value="3-HYDROXY-3-METHYLGLUTARYL-COENZYME A REDUCTASE"/>
    <property type="match status" value="1"/>
</dbReference>
<dbReference type="Gene3D" id="3.30.70.420">
    <property type="entry name" value="Hydroxymethylglutaryl-CoA reductase, class I/II, NAD/NADP-binding domain"/>
    <property type="match status" value="1"/>
</dbReference>
<sequence>MSFLKSIVTKPAAMLSKTSASYPIHTLITLTLLASYAYLSIVDEYIVRGSNLNNNNGGSGYVNPQVVGEVSFYHPHGSNDYNNWIEIEDYSQFSNDVDHIAVTYLTFKDVKNHELPEIKDSFQSMVKNERILITDFDGKDKVLANLNKLTSSDGTNWKLRHPNGLESYSDYAKLIFQRLENCIRGAETSDITLIVIAYIAMWYTFCQLFFGMREVGSKFWLAFGSLLSSGFGFLFALYFVTIILELPISLTTLSEGLPFLVATIGFKHKVVYTEPILKFISKNKRKDIPNIIARAVEEVAALHLIKYHSIVLGAFLGCSIYAQHLEGLRNFCILSAAILVSDLLMTFSFYSAVLALKAEINKVHESLELKEFLQEDGISENVAGVVAEKNSKSTIFQKNAGVVGFKIAIIAVFFGIHLFVLGTSWMYDSNSEYRVSFADTKQFVNVLSKTTAQHIKIGQNGTIATIMPPRVFTPTGFIAKAEDVFLSSLHTIAKATIDPLISKFLLLVTAISVSINAYLLNATRSHIKNVSVVAEAVSVAENIKKTEHNNKSTETIVSSFSKPANRNFVSSSVEHVETDDTISSSDDDIKSVDLIPNQEPKRSVEELVEYMKEGKLKTLSDSEVATLVTVGKVPLYALEKQLADNTRAVAVRRKAIANLADAPILETNKLPYKHYDYNRVFGACCENVIGYMPLPVGVAGPLIIDGNPFHIPMATTEGCLVASTMRGCKAINAGGGVTTVLTADGMTRGPCVSFPSLIRAGAAKMWLDSEEGSTRIKKAFNSTSRFARLQSIQCCLAGTLLFIRFRTTTGDAMGMNMISKGVEYSLKYMIEECGFEDMVVISVSGNYCSDKKAAAINWIEGRGKSVVAEARVPADVVRKVLKSDVKRK</sequence>
<dbReference type="PROSITE" id="PS50065">
    <property type="entry name" value="HMG_COA_REDUCTASE_4"/>
    <property type="match status" value="1"/>
</dbReference>
<dbReference type="Pfam" id="PF00368">
    <property type="entry name" value="HMG-CoA_red"/>
    <property type="match status" value="1"/>
</dbReference>
<dbReference type="InterPro" id="IPR009029">
    <property type="entry name" value="HMG_CoA_Rdtase_sub-bd_dom_sf"/>
</dbReference>
<dbReference type="InterPro" id="IPR025583">
    <property type="entry name" value="HMG-CoA_N_dom"/>
</dbReference>
<evidence type="ECO:0000256" key="1">
    <source>
        <dbReference type="ARBA" id="ARBA00004477"/>
    </source>
</evidence>
<dbReference type="InterPro" id="IPR009023">
    <property type="entry name" value="HMG_CoA_Rdtase_NAD(P)-bd_sf"/>
</dbReference>
<evidence type="ECO:0000256" key="6">
    <source>
        <dbReference type="ARBA" id="ARBA00022857"/>
    </source>
</evidence>
<dbReference type="STRING" id="669874.A0A1E4TUT3"/>
<dbReference type="FunFam" id="3.30.70.420:FF:000001">
    <property type="entry name" value="3-hydroxy-3-methylglutaryl coenzyme A reductase"/>
    <property type="match status" value="1"/>
</dbReference>
<accession>A0A1E4TUT3</accession>
<dbReference type="OrthoDB" id="310654at2759"/>
<dbReference type="AlphaFoldDB" id="A0A1E4TUT3"/>
<dbReference type="GO" id="GO:0005778">
    <property type="term" value="C:peroxisomal membrane"/>
    <property type="evidence" value="ECO:0007669"/>
    <property type="project" value="TreeGrafter"/>
</dbReference>
<evidence type="ECO:0000259" key="11">
    <source>
        <dbReference type="PROSITE" id="PS50156"/>
    </source>
</evidence>
<evidence type="ECO:0000256" key="9">
    <source>
        <dbReference type="ARBA" id="ARBA00023136"/>
    </source>
</evidence>
<dbReference type="InterPro" id="IPR053958">
    <property type="entry name" value="HMGCR/SNAP/NPC1-like_SSD"/>
</dbReference>
<dbReference type="GO" id="GO:0005789">
    <property type="term" value="C:endoplasmic reticulum membrane"/>
    <property type="evidence" value="ECO:0007669"/>
    <property type="project" value="UniProtKB-SubCell"/>
</dbReference>
<dbReference type="InterPro" id="IPR023074">
    <property type="entry name" value="HMG_CoA_Rdtase_cat_sf"/>
</dbReference>
<feature type="transmembrane region" description="Helical" evidence="10">
    <location>
        <begin position="222"/>
        <end position="244"/>
    </location>
</feature>
<reference evidence="13" key="1">
    <citation type="submission" date="2016-05" db="EMBL/GenBank/DDBJ databases">
        <title>Comparative genomics of biotechnologically important yeasts.</title>
        <authorList>
            <consortium name="DOE Joint Genome Institute"/>
            <person name="Riley R."/>
            <person name="Haridas S."/>
            <person name="Wolfe K.H."/>
            <person name="Lopes M.R."/>
            <person name="Hittinger C.T."/>
            <person name="Goker M."/>
            <person name="Salamov A."/>
            <person name="Wisecaver J."/>
            <person name="Long T.M."/>
            <person name="Aerts A.L."/>
            <person name="Barry K."/>
            <person name="Choi C."/>
            <person name="Clum A."/>
            <person name="Coughlan A.Y."/>
            <person name="Deshpande S."/>
            <person name="Douglass A.P."/>
            <person name="Hanson S.J."/>
            <person name="Klenk H.-P."/>
            <person name="Labutti K."/>
            <person name="Lapidus A."/>
            <person name="Lindquist E."/>
            <person name="Lipzen A."/>
            <person name="Meier-Kolthoff J.P."/>
            <person name="Ohm R.A."/>
            <person name="Otillar R.P."/>
            <person name="Pangilinan J."/>
            <person name="Peng Y."/>
            <person name="Rokas A."/>
            <person name="Rosa C.A."/>
            <person name="Scheuner C."/>
            <person name="Sibirny A.A."/>
            <person name="Slot J.C."/>
            <person name="Stielow J.B."/>
            <person name="Sun H."/>
            <person name="Kurtzman C.P."/>
            <person name="Blackwell M."/>
            <person name="Grigoriev I.V."/>
            <person name="Jeffries T.W."/>
        </authorList>
    </citation>
    <scope>NUCLEOTIDE SEQUENCE [LARGE SCALE GENOMIC DNA]</scope>
    <source>
        <strain evidence="13">NRRL Y-2460</strain>
    </source>
</reference>
<dbReference type="Gene3D" id="3.90.770.10">
    <property type="entry name" value="3-hydroxy-3-methylglutaryl-coenzyme A Reductase, Chain A, domain 2"/>
    <property type="match status" value="1"/>
</dbReference>
<dbReference type="EMBL" id="KV454014">
    <property type="protein sequence ID" value="ODV95543.1"/>
    <property type="molecule type" value="Genomic_DNA"/>
</dbReference>
<keyword evidence="13" id="KW-1185">Reference proteome</keyword>
<dbReference type="CDD" id="cd00643">
    <property type="entry name" value="HMG-CoA_reductase_classI"/>
    <property type="match status" value="1"/>
</dbReference>
<evidence type="ECO:0000256" key="8">
    <source>
        <dbReference type="ARBA" id="ARBA00023002"/>
    </source>
</evidence>
<evidence type="ECO:0000256" key="5">
    <source>
        <dbReference type="ARBA" id="ARBA00022824"/>
    </source>
</evidence>
<dbReference type="SUPFAM" id="SSF55035">
    <property type="entry name" value="NAD-binding domain of HMG-CoA reductase"/>
    <property type="match status" value="1"/>
</dbReference>
<evidence type="ECO:0000256" key="7">
    <source>
        <dbReference type="ARBA" id="ARBA00022989"/>
    </source>
</evidence>
<name>A0A1E4TUT3_PACTA</name>
<evidence type="ECO:0000313" key="13">
    <source>
        <dbReference type="Proteomes" id="UP000094236"/>
    </source>
</evidence>
<keyword evidence="5" id="KW-0256">Endoplasmic reticulum</keyword>
<comment type="similarity">
    <text evidence="2">Belongs to the HMG-CoA reductase family.</text>
</comment>
<dbReference type="PROSITE" id="PS00066">
    <property type="entry name" value="HMG_COA_REDUCTASE_1"/>
    <property type="match status" value="1"/>
</dbReference>
<dbReference type="FunFam" id="1.10.3270.10:FF:000001">
    <property type="entry name" value="3-hydroxy-3-methylglutaryl coenzyme A reductase"/>
    <property type="match status" value="1"/>
</dbReference>
<dbReference type="Pfam" id="PF13323">
    <property type="entry name" value="HPIH"/>
    <property type="match status" value="1"/>
</dbReference>
<dbReference type="InterPro" id="IPR023076">
    <property type="entry name" value="HMG_CoA_Rdtase_CS"/>
</dbReference>
<dbReference type="SUPFAM" id="SSF56542">
    <property type="entry name" value="Substrate-binding domain of HMG-CoA reductase"/>
    <property type="match status" value="1"/>
</dbReference>
<dbReference type="GO" id="GO:0008299">
    <property type="term" value="P:isoprenoid biosynthetic process"/>
    <property type="evidence" value="ECO:0007669"/>
    <property type="project" value="InterPro"/>
</dbReference>
<keyword evidence="6" id="KW-0521">NADP</keyword>
<feature type="transmembrane region" description="Helical" evidence="10">
    <location>
        <begin position="328"/>
        <end position="356"/>
    </location>
</feature>
<evidence type="ECO:0000256" key="4">
    <source>
        <dbReference type="ARBA" id="ARBA00022692"/>
    </source>
</evidence>
<dbReference type="PANTHER" id="PTHR10572:SF24">
    <property type="entry name" value="3-HYDROXY-3-METHYLGLUTARYL-COENZYME A REDUCTASE"/>
    <property type="match status" value="1"/>
</dbReference>
<evidence type="ECO:0000256" key="10">
    <source>
        <dbReference type="SAM" id="Phobius"/>
    </source>
</evidence>
<dbReference type="Pfam" id="PF12349">
    <property type="entry name" value="Sterol-sensing"/>
    <property type="match status" value="1"/>
</dbReference>
<keyword evidence="8" id="KW-0560">Oxidoreductase</keyword>
<feature type="transmembrane region" description="Helical" evidence="10">
    <location>
        <begin position="191"/>
        <end position="210"/>
    </location>
</feature>
<feature type="transmembrane region" description="Helical" evidence="10">
    <location>
        <begin position="407"/>
        <end position="427"/>
    </location>
</feature>
<comment type="subcellular location">
    <subcellularLocation>
        <location evidence="1">Endoplasmic reticulum membrane</location>
        <topology evidence="1">Multi-pass membrane protein</topology>
    </subcellularLocation>
</comment>
<keyword evidence="4 10" id="KW-0812">Transmembrane</keyword>
<organism evidence="12 13">
    <name type="scientific">Pachysolen tannophilus NRRL Y-2460</name>
    <dbReference type="NCBI Taxonomy" id="669874"/>
    <lineage>
        <taxon>Eukaryota</taxon>
        <taxon>Fungi</taxon>
        <taxon>Dikarya</taxon>
        <taxon>Ascomycota</taxon>
        <taxon>Saccharomycotina</taxon>
        <taxon>Pichiomycetes</taxon>
        <taxon>Pachysolenaceae</taxon>
        <taxon>Pachysolen</taxon>
    </lineage>
</organism>
<dbReference type="PROSITE" id="PS50156">
    <property type="entry name" value="SSD"/>
    <property type="match status" value="1"/>
</dbReference>
<dbReference type="InterPro" id="IPR004554">
    <property type="entry name" value="HMG_CoA_Rdtase_eu_arc"/>
</dbReference>
<evidence type="ECO:0000256" key="2">
    <source>
        <dbReference type="ARBA" id="ARBA00007661"/>
    </source>
</evidence>
<dbReference type="InterPro" id="IPR000731">
    <property type="entry name" value="SSD"/>
</dbReference>
<proteinExistence type="inferred from homology"/>
<protein>
    <recommendedName>
        <fullName evidence="3">hydroxymethylglutaryl-CoA reductase (NADPH)</fullName>
        <ecNumber evidence="3">1.1.1.34</ecNumber>
    </recommendedName>
</protein>
<dbReference type="Proteomes" id="UP000094236">
    <property type="component" value="Unassembled WGS sequence"/>
</dbReference>
<keyword evidence="9 10" id="KW-0472">Membrane</keyword>
<feature type="transmembrane region" description="Helical" evidence="10">
    <location>
        <begin position="20"/>
        <end position="39"/>
    </location>
</feature>
<evidence type="ECO:0000256" key="3">
    <source>
        <dbReference type="ARBA" id="ARBA00012999"/>
    </source>
</evidence>
<dbReference type="GO" id="GO:0006696">
    <property type="term" value="P:ergosterol biosynthetic process"/>
    <property type="evidence" value="ECO:0007669"/>
    <property type="project" value="TreeGrafter"/>
</dbReference>
<feature type="domain" description="SSD" evidence="11">
    <location>
        <begin position="190"/>
        <end position="356"/>
    </location>
</feature>
<feature type="transmembrane region" description="Helical" evidence="10">
    <location>
        <begin position="304"/>
        <end position="322"/>
    </location>
</feature>
<gene>
    <name evidence="12" type="ORF">PACTADRAFT_34109</name>
</gene>
<keyword evidence="7 10" id="KW-1133">Transmembrane helix</keyword>